<keyword evidence="8" id="KW-1185">Reference proteome</keyword>
<dbReference type="InterPro" id="IPR013325">
    <property type="entry name" value="RNA_pol_sigma_r2"/>
</dbReference>
<dbReference type="KEGG" id="fmr:Fuma_01082"/>
<dbReference type="PANTHER" id="PTHR43133:SF8">
    <property type="entry name" value="RNA POLYMERASE SIGMA FACTOR HI_1459-RELATED"/>
    <property type="match status" value="1"/>
</dbReference>
<dbReference type="GO" id="GO:0006352">
    <property type="term" value="P:DNA-templated transcription initiation"/>
    <property type="evidence" value="ECO:0007669"/>
    <property type="project" value="InterPro"/>
</dbReference>
<feature type="domain" description="RNA polymerase sigma-70 region 2" evidence="6">
    <location>
        <begin position="27"/>
        <end position="96"/>
    </location>
</feature>
<evidence type="ECO:0000256" key="1">
    <source>
        <dbReference type="ARBA" id="ARBA00010641"/>
    </source>
</evidence>
<dbReference type="InterPro" id="IPR039425">
    <property type="entry name" value="RNA_pol_sigma-70-like"/>
</dbReference>
<sequence>MTHSQTRHSLIVRLKDEQNELAWEEFVVQYEAFLQRFAVRQGVPERHVADVVQNILLAIARSIDGWQPDGQAASFRRWLATVARNVVIKFMTRERRQASGQGGTEVLDLLQGVAAEPDADQIQRYEHEFIVWAAEQVRSEFIETSWAAFWATIIEGRSVSEVAAELRISPGSIYMSRSRIMARIRQQMEEVLQ</sequence>
<dbReference type="InterPro" id="IPR036388">
    <property type="entry name" value="WH-like_DNA-bd_sf"/>
</dbReference>
<name>A0A1P8WBT0_9PLAN</name>
<evidence type="ECO:0000256" key="2">
    <source>
        <dbReference type="ARBA" id="ARBA00023015"/>
    </source>
</evidence>
<dbReference type="STRING" id="1891926.Fuma_01082"/>
<dbReference type="Gene3D" id="1.10.1740.10">
    <property type="match status" value="1"/>
</dbReference>
<keyword evidence="3" id="KW-0731">Sigma factor</keyword>
<evidence type="ECO:0000256" key="5">
    <source>
        <dbReference type="ARBA" id="ARBA00023163"/>
    </source>
</evidence>
<reference evidence="7 8" key="1">
    <citation type="journal article" date="2016" name="Front. Microbiol.">
        <title>Fuerstia marisgermanicae gen. nov., sp. nov., an Unusual Member of the Phylum Planctomycetes from the German Wadden Sea.</title>
        <authorList>
            <person name="Kohn T."/>
            <person name="Heuer A."/>
            <person name="Jogler M."/>
            <person name="Vollmers J."/>
            <person name="Boedeker C."/>
            <person name="Bunk B."/>
            <person name="Rast P."/>
            <person name="Borchert D."/>
            <person name="Glockner I."/>
            <person name="Freese H.M."/>
            <person name="Klenk H.P."/>
            <person name="Overmann J."/>
            <person name="Kaster A.K."/>
            <person name="Rohde M."/>
            <person name="Wiegand S."/>
            <person name="Jogler C."/>
        </authorList>
    </citation>
    <scope>NUCLEOTIDE SEQUENCE [LARGE SCALE GENOMIC DNA]</scope>
    <source>
        <strain evidence="7 8">NH11</strain>
    </source>
</reference>
<dbReference type="GO" id="GO:0016987">
    <property type="term" value="F:sigma factor activity"/>
    <property type="evidence" value="ECO:0007669"/>
    <property type="project" value="UniProtKB-KW"/>
</dbReference>
<gene>
    <name evidence="7" type="ORF">Fuma_01082</name>
</gene>
<dbReference type="GO" id="GO:0003677">
    <property type="term" value="F:DNA binding"/>
    <property type="evidence" value="ECO:0007669"/>
    <property type="project" value="UniProtKB-KW"/>
</dbReference>
<proteinExistence type="inferred from homology"/>
<dbReference type="Proteomes" id="UP000187735">
    <property type="component" value="Chromosome"/>
</dbReference>
<dbReference type="SUPFAM" id="SSF88946">
    <property type="entry name" value="Sigma2 domain of RNA polymerase sigma factors"/>
    <property type="match status" value="1"/>
</dbReference>
<keyword evidence="2" id="KW-0805">Transcription regulation</keyword>
<dbReference type="AlphaFoldDB" id="A0A1P8WBT0"/>
<dbReference type="EMBL" id="CP017641">
    <property type="protein sequence ID" value="APZ91494.1"/>
    <property type="molecule type" value="Genomic_DNA"/>
</dbReference>
<evidence type="ECO:0000256" key="4">
    <source>
        <dbReference type="ARBA" id="ARBA00023125"/>
    </source>
</evidence>
<dbReference type="NCBIfam" id="TIGR02937">
    <property type="entry name" value="sigma70-ECF"/>
    <property type="match status" value="1"/>
</dbReference>
<evidence type="ECO:0000313" key="8">
    <source>
        <dbReference type="Proteomes" id="UP000187735"/>
    </source>
</evidence>
<keyword evidence="4" id="KW-0238">DNA-binding</keyword>
<evidence type="ECO:0000259" key="6">
    <source>
        <dbReference type="Pfam" id="PF04542"/>
    </source>
</evidence>
<protein>
    <submittedName>
        <fullName evidence="7">RNA polymerase sigma factor</fullName>
    </submittedName>
</protein>
<comment type="similarity">
    <text evidence="1">Belongs to the sigma-70 factor family. ECF subfamily.</text>
</comment>
<evidence type="ECO:0000313" key="7">
    <source>
        <dbReference type="EMBL" id="APZ91494.1"/>
    </source>
</evidence>
<dbReference type="SUPFAM" id="SSF88659">
    <property type="entry name" value="Sigma3 and sigma4 domains of RNA polymerase sigma factors"/>
    <property type="match status" value="1"/>
</dbReference>
<dbReference type="InterPro" id="IPR014284">
    <property type="entry name" value="RNA_pol_sigma-70_dom"/>
</dbReference>
<accession>A0A1P8WBT0</accession>
<dbReference type="Gene3D" id="1.10.10.10">
    <property type="entry name" value="Winged helix-like DNA-binding domain superfamily/Winged helix DNA-binding domain"/>
    <property type="match status" value="1"/>
</dbReference>
<dbReference type="InterPro" id="IPR007627">
    <property type="entry name" value="RNA_pol_sigma70_r2"/>
</dbReference>
<keyword evidence="5" id="KW-0804">Transcription</keyword>
<dbReference type="RefSeq" id="WP_077023245.1">
    <property type="nucleotide sequence ID" value="NZ_CP017641.1"/>
</dbReference>
<dbReference type="InterPro" id="IPR013324">
    <property type="entry name" value="RNA_pol_sigma_r3/r4-like"/>
</dbReference>
<dbReference type="OrthoDB" id="258393at2"/>
<dbReference type="Pfam" id="PF04542">
    <property type="entry name" value="Sigma70_r2"/>
    <property type="match status" value="1"/>
</dbReference>
<organism evidence="7 8">
    <name type="scientific">Fuerstiella marisgermanici</name>
    <dbReference type="NCBI Taxonomy" id="1891926"/>
    <lineage>
        <taxon>Bacteria</taxon>
        <taxon>Pseudomonadati</taxon>
        <taxon>Planctomycetota</taxon>
        <taxon>Planctomycetia</taxon>
        <taxon>Planctomycetales</taxon>
        <taxon>Planctomycetaceae</taxon>
        <taxon>Fuerstiella</taxon>
    </lineage>
</organism>
<evidence type="ECO:0000256" key="3">
    <source>
        <dbReference type="ARBA" id="ARBA00023082"/>
    </source>
</evidence>
<dbReference type="PANTHER" id="PTHR43133">
    <property type="entry name" value="RNA POLYMERASE ECF-TYPE SIGMA FACTO"/>
    <property type="match status" value="1"/>
</dbReference>